<feature type="transmembrane region" description="Helical" evidence="8">
    <location>
        <begin position="346"/>
        <end position="364"/>
    </location>
</feature>
<dbReference type="PANTHER" id="PTHR33908">
    <property type="entry name" value="MANNOSYLTRANSFERASE YKCB-RELATED"/>
    <property type="match status" value="1"/>
</dbReference>
<protein>
    <recommendedName>
        <fullName evidence="11">Glycosyltransferase RgtA/B/C/D-like domain-containing protein</fullName>
    </recommendedName>
</protein>
<keyword evidence="5 8" id="KW-0812">Transmembrane</keyword>
<evidence type="ECO:0000256" key="4">
    <source>
        <dbReference type="ARBA" id="ARBA00022679"/>
    </source>
</evidence>
<feature type="transmembrane region" description="Helical" evidence="8">
    <location>
        <begin position="12"/>
        <end position="35"/>
    </location>
</feature>
<evidence type="ECO:0000256" key="8">
    <source>
        <dbReference type="SAM" id="Phobius"/>
    </source>
</evidence>
<dbReference type="GO" id="GO:0009103">
    <property type="term" value="P:lipopolysaccharide biosynthetic process"/>
    <property type="evidence" value="ECO:0007669"/>
    <property type="project" value="UniProtKB-ARBA"/>
</dbReference>
<feature type="transmembrane region" description="Helical" evidence="8">
    <location>
        <begin position="121"/>
        <end position="142"/>
    </location>
</feature>
<keyword evidence="10" id="KW-1185">Reference proteome</keyword>
<reference evidence="9 10" key="1">
    <citation type="submission" date="2019-07" db="EMBL/GenBank/DDBJ databases">
        <title>Whole genome shotgun sequence of Cellulomonas hominis NBRC 16055.</title>
        <authorList>
            <person name="Hosoyama A."/>
            <person name="Uohara A."/>
            <person name="Ohji S."/>
            <person name="Ichikawa N."/>
        </authorList>
    </citation>
    <scope>NUCLEOTIDE SEQUENCE [LARGE SCALE GENOMIC DNA]</scope>
    <source>
        <strain evidence="9 10">NBRC 16055</strain>
    </source>
</reference>
<feature type="transmembrane region" description="Helical" evidence="8">
    <location>
        <begin position="149"/>
        <end position="167"/>
    </location>
</feature>
<feature type="transmembrane region" description="Helical" evidence="8">
    <location>
        <begin position="376"/>
        <end position="395"/>
    </location>
</feature>
<dbReference type="PANTHER" id="PTHR33908:SF11">
    <property type="entry name" value="MEMBRANE PROTEIN"/>
    <property type="match status" value="1"/>
</dbReference>
<feature type="transmembrane region" description="Helical" evidence="8">
    <location>
        <begin position="220"/>
        <end position="244"/>
    </location>
</feature>
<proteinExistence type="predicted"/>
<evidence type="ECO:0000313" key="9">
    <source>
        <dbReference type="EMBL" id="GEL45206.1"/>
    </source>
</evidence>
<feature type="transmembrane region" description="Helical" evidence="8">
    <location>
        <begin position="197"/>
        <end position="214"/>
    </location>
</feature>
<evidence type="ECO:0000256" key="2">
    <source>
        <dbReference type="ARBA" id="ARBA00022475"/>
    </source>
</evidence>
<comment type="subcellular location">
    <subcellularLocation>
        <location evidence="1">Cell membrane</location>
        <topology evidence="1">Multi-pass membrane protein</topology>
    </subcellularLocation>
</comment>
<evidence type="ECO:0000256" key="3">
    <source>
        <dbReference type="ARBA" id="ARBA00022676"/>
    </source>
</evidence>
<dbReference type="GO" id="GO:0016763">
    <property type="term" value="F:pentosyltransferase activity"/>
    <property type="evidence" value="ECO:0007669"/>
    <property type="project" value="TreeGrafter"/>
</dbReference>
<keyword evidence="6 8" id="KW-1133">Transmembrane helix</keyword>
<feature type="transmembrane region" description="Helical" evidence="8">
    <location>
        <begin position="256"/>
        <end position="275"/>
    </location>
</feature>
<evidence type="ECO:0000256" key="6">
    <source>
        <dbReference type="ARBA" id="ARBA00022989"/>
    </source>
</evidence>
<dbReference type="EMBL" id="BJVQ01000002">
    <property type="protein sequence ID" value="GEL45206.1"/>
    <property type="molecule type" value="Genomic_DNA"/>
</dbReference>
<evidence type="ECO:0008006" key="11">
    <source>
        <dbReference type="Google" id="ProtNLM"/>
    </source>
</evidence>
<accession>A0A511F7E8</accession>
<evidence type="ECO:0000256" key="7">
    <source>
        <dbReference type="ARBA" id="ARBA00023136"/>
    </source>
</evidence>
<feature type="transmembrane region" description="Helical" evidence="8">
    <location>
        <begin position="322"/>
        <end position="340"/>
    </location>
</feature>
<organism evidence="9 10">
    <name type="scientific">Cellulomonas hominis</name>
    <dbReference type="NCBI Taxonomy" id="156981"/>
    <lineage>
        <taxon>Bacteria</taxon>
        <taxon>Bacillati</taxon>
        <taxon>Actinomycetota</taxon>
        <taxon>Actinomycetes</taxon>
        <taxon>Micrococcales</taxon>
        <taxon>Cellulomonadaceae</taxon>
        <taxon>Cellulomonas</taxon>
    </lineage>
</organism>
<sequence length="622" mass="65449">MSERPRQRRSSALVPYAVAALVAVITAAVGLAILLEARPNPTGDEPHYLLIAQSIALDGDIDLADDYADPARVAAAYPGNTVLDPVTHAGVYRDGGPMVPIHAIGLPLVLSPVFALGQGWLAARVLMVLISALTAGLAYLVVDRLVPRRPVLGALSVLAVSLTVPGIAFANQVYPEIPAALVLTAAAFCLVRGRPTLPWLVAASVLGALAPWIHLRFAILVLPIGLAVVGRALGMPLGVELRALPAALLRALRERWLRVLAAVSPLLLSAAGILVSNQVLYGSPGVNAAYNPDVFPVQLPFQPLFVWIFGVGSVLDEQRGIAPYAPVVLLVFAAVLVAVWRWRWWALPAVVACVAFYVVTTGVAQGGGFCPPGRWFVVFMPLTAVGLAAALDLSWRPWVVFVPTVLFSWAVTAQLPAHYADLYPVAEVRYQRLPVADEIADAWPDVMVRRQDGLQLEAATLVPGIGRPAGEDDVVAEPADGPGTVVSGPDSLFVPGLYDVTYHVRLAGEPGATVGLGQVLAGESVVAEVPLTVPEAGDATAAAAVRLDLAAVPTETRVLAFGTGTIEVDRVDVTWAEPAPPGDLERMNGVPLSTVWFAVVALVAGLITAGLTRPARRRTDDA</sequence>
<gene>
    <name evidence="9" type="ORF">CHO01_03220</name>
</gene>
<keyword evidence="2" id="KW-1003">Cell membrane</keyword>
<dbReference type="GO" id="GO:0005886">
    <property type="term" value="C:plasma membrane"/>
    <property type="evidence" value="ECO:0007669"/>
    <property type="project" value="UniProtKB-SubCell"/>
</dbReference>
<dbReference type="Proteomes" id="UP000321723">
    <property type="component" value="Unassembled WGS sequence"/>
</dbReference>
<feature type="transmembrane region" description="Helical" evidence="8">
    <location>
        <begin position="173"/>
        <end position="190"/>
    </location>
</feature>
<keyword evidence="4" id="KW-0808">Transferase</keyword>
<dbReference type="AlphaFoldDB" id="A0A511F7E8"/>
<comment type="caution">
    <text evidence="9">The sequence shown here is derived from an EMBL/GenBank/DDBJ whole genome shotgun (WGS) entry which is preliminary data.</text>
</comment>
<evidence type="ECO:0000256" key="1">
    <source>
        <dbReference type="ARBA" id="ARBA00004651"/>
    </source>
</evidence>
<name>A0A511F7E8_9CELL</name>
<evidence type="ECO:0000313" key="10">
    <source>
        <dbReference type="Proteomes" id="UP000321723"/>
    </source>
</evidence>
<keyword evidence="3" id="KW-0328">Glycosyltransferase</keyword>
<dbReference type="InterPro" id="IPR050297">
    <property type="entry name" value="LipidA_mod_glycosyltrf_83"/>
</dbReference>
<feature type="transmembrane region" description="Helical" evidence="8">
    <location>
        <begin position="594"/>
        <end position="612"/>
    </location>
</feature>
<keyword evidence="7 8" id="KW-0472">Membrane</keyword>
<evidence type="ECO:0000256" key="5">
    <source>
        <dbReference type="ARBA" id="ARBA00022692"/>
    </source>
</evidence>